<dbReference type="OrthoDB" id="8123891at2759"/>
<comment type="caution">
    <text evidence="3">The sequence shown here is derived from an EMBL/GenBank/DDBJ whole genome shotgun (WGS) entry which is preliminary data.</text>
</comment>
<dbReference type="EMBL" id="QDEB01077006">
    <property type="protein sequence ID" value="RZC34757.1"/>
    <property type="molecule type" value="Genomic_DNA"/>
</dbReference>
<evidence type="ECO:0000313" key="4">
    <source>
        <dbReference type="Proteomes" id="UP000292052"/>
    </source>
</evidence>
<feature type="compositionally biased region" description="Polar residues" evidence="1">
    <location>
        <begin position="67"/>
        <end position="84"/>
    </location>
</feature>
<feature type="compositionally biased region" description="Pro residues" evidence="1">
    <location>
        <begin position="47"/>
        <end position="65"/>
    </location>
</feature>
<feature type="compositionally biased region" description="Low complexity" evidence="1">
    <location>
        <begin position="137"/>
        <end position="149"/>
    </location>
</feature>
<feature type="compositionally biased region" description="Polar residues" evidence="1">
    <location>
        <begin position="193"/>
        <end position="202"/>
    </location>
</feature>
<dbReference type="AlphaFoldDB" id="A0A482VR44"/>
<sequence>MEEADASVQAFLRRFEEGILSAIESRFSALERRLEARLARLEQRSPPASPNASPPAGPPASPPANPTESYQTETGVSDNATSPSCPVEDMETETPGNQQVAGSGKRPRGSLKSQAPRSFVSENRFSALSDADDSDSDNSGNSSASVSSVKTARKSKTARRDREKFPPLPAVKTASQVCSPPPPSTSAPHVAPTGSTPPQVASQKPKAGQVPAAPPSAKVPPIIVREKSRWTEISKACAEPNSRVNFSKAKPCVDGIRVQPVTAEDFRKLMRLLNSRNIQYHSFTLPEEKSIRVVLRQVPVEIDSREVLEDLKVQGFHPILVTRMQHPRKKENMPLVHVEVPGDERHIWKLRSVCDLLVEVESPNKPGKATQCFRCQRFNHSQRN</sequence>
<accession>A0A482VR44</accession>
<keyword evidence="4" id="KW-1185">Reference proteome</keyword>
<evidence type="ECO:0000313" key="3">
    <source>
        <dbReference type="EMBL" id="RZC34757.1"/>
    </source>
</evidence>
<dbReference type="STRING" id="1661398.A0A482VR44"/>
<feature type="region of interest" description="Disordered" evidence="1">
    <location>
        <begin position="40"/>
        <end position="218"/>
    </location>
</feature>
<dbReference type="PANTHER" id="PTHR33273">
    <property type="entry name" value="DOMAIN-CONTAINING PROTEIN, PUTATIVE-RELATED"/>
    <property type="match status" value="1"/>
</dbReference>
<dbReference type="PANTHER" id="PTHR33273:SF2">
    <property type="entry name" value="ENDONUCLEASE_EXONUCLEASE_PHOSPHATASE DOMAIN-CONTAINING PROTEIN"/>
    <property type="match status" value="1"/>
</dbReference>
<gene>
    <name evidence="3" type="ORF">BDFB_014226</name>
</gene>
<dbReference type="Pfam" id="PF07530">
    <property type="entry name" value="PRE_C2HC"/>
    <property type="match status" value="1"/>
</dbReference>
<evidence type="ECO:0000259" key="2">
    <source>
        <dbReference type="Pfam" id="PF07530"/>
    </source>
</evidence>
<feature type="domain" description="Pre-C2HC" evidence="2">
    <location>
        <begin position="306"/>
        <end position="365"/>
    </location>
</feature>
<organism evidence="3 4">
    <name type="scientific">Asbolus verrucosus</name>
    <name type="common">Desert ironclad beetle</name>
    <dbReference type="NCBI Taxonomy" id="1661398"/>
    <lineage>
        <taxon>Eukaryota</taxon>
        <taxon>Metazoa</taxon>
        <taxon>Ecdysozoa</taxon>
        <taxon>Arthropoda</taxon>
        <taxon>Hexapoda</taxon>
        <taxon>Insecta</taxon>
        <taxon>Pterygota</taxon>
        <taxon>Neoptera</taxon>
        <taxon>Endopterygota</taxon>
        <taxon>Coleoptera</taxon>
        <taxon>Polyphaga</taxon>
        <taxon>Cucujiformia</taxon>
        <taxon>Tenebrionidae</taxon>
        <taxon>Pimeliinae</taxon>
        <taxon>Asbolus</taxon>
    </lineage>
</organism>
<reference evidence="3 4" key="1">
    <citation type="submission" date="2017-03" db="EMBL/GenBank/DDBJ databases">
        <title>Genome of the blue death feigning beetle - Asbolus verrucosus.</title>
        <authorList>
            <person name="Rider S.D."/>
        </authorList>
    </citation>
    <scope>NUCLEOTIDE SEQUENCE [LARGE SCALE GENOMIC DNA]</scope>
    <source>
        <strain evidence="3">Butters</strain>
        <tissue evidence="3">Head and leg muscle</tissue>
    </source>
</reference>
<proteinExistence type="predicted"/>
<dbReference type="Proteomes" id="UP000292052">
    <property type="component" value="Unassembled WGS sequence"/>
</dbReference>
<protein>
    <submittedName>
        <fullName evidence="3">PRE C2HC domain containing protein</fullName>
    </submittedName>
</protein>
<feature type="non-terminal residue" evidence="3">
    <location>
        <position position="384"/>
    </location>
</feature>
<name>A0A482VR44_ASBVE</name>
<feature type="compositionally biased region" description="Polar residues" evidence="1">
    <location>
        <begin position="111"/>
        <end position="126"/>
    </location>
</feature>
<evidence type="ECO:0000256" key="1">
    <source>
        <dbReference type="SAM" id="MobiDB-lite"/>
    </source>
</evidence>
<dbReference type="InterPro" id="IPR006579">
    <property type="entry name" value="Pre_C2HC_dom"/>
</dbReference>